<sequence length="221" mass="24532">MFRKYILPIIVFVFYRTLSWTWRVRLIEPDSLKQSVDSATPSPVVLAHFHGDELALLSIVKRYRIATIASQSKDGELMATVLKWLGAKTSRGSSTRGGVQALKGLLRLVKDGGNCSFAVDGPKGPLHKVKPGVFELSRMIHGPIYAAGVACDRAIHFPKSWNKTFLPKPFAKVIIYWVGPMAPVSKEIDPRNPDLALELEALLHQARQQALKFIADNDAQC</sequence>
<feature type="domain" description="DUF374" evidence="1">
    <location>
        <begin position="61"/>
        <end position="125"/>
    </location>
</feature>
<proteinExistence type="predicted"/>
<name>A0A1Z3N3M2_BDEBC</name>
<evidence type="ECO:0000313" key="3">
    <source>
        <dbReference type="Proteomes" id="UP000197003"/>
    </source>
</evidence>
<organism evidence="2 3">
    <name type="scientific">Bdellovibrio bacteriovorus</name>
    <dbReference type="NCBI Taxonomy" id="959"/>
    <lineage>
        <taxon>Bacteria</taxon>
        <taxon>Pseudomonadati</taxon>
        <taxon>Bdellovibrionota</taxon>
        <taxon>Bdellovibrionia</taxon>
        <taxon>Bdellovibrionales</taxon>
        <taxon>Pseudobdellovibrionaceae</taxon>
        <taxon>Bdellovibrio</taxon>
    </lineage>
</organism>
<dbReference type="OMA" id="PAMFIGH"/>
<evidence type="ECO:0000259" key="1">
    <source>
        <dbReference type="Pfam" id="PF04028"/>
    </source>
</evidence>
<dbReference type="CDD" id="cd07983">
    <property type="entry name" value="LPLAT_DUF374-like"/>
    <property type="match status" value="1"/>
</dbReference>
<protein>
    <recommendedName>
        <fullName evidence="1">DUF374 domain-containing protein</fullName>
    </recommendedName>
</protein>
<dbReference type="AlphaFoldDB" id="A0A1Z3N3M2"/>
<dbReference type="Proteomes" id="UP000197003">
    <property type="component" value="Chromosome"/>
</dbReference>
<accession>A0A1Z3N3M2</accession>
<evidence type="ECO:0000313" key="2">
    <source>
        <dbReference type="EMBL" id="ASD62064.1"/>
    </source>
</evidence>
<dbReference type="Pfam" id="PF04028">
    <property type="entry name" value="DUF374"/>
    <property type="match status" value="1"/>
</dbReference>
<dbReference type="InterPro" id="IPR007172">
    <property type="entry name" value="DUF374"/>
</dbReference>
<gene>
    <name evidence="2" type="ORF">B9G79_00060</name>
</gene>
<dbReference type="EMBL" id="CP020946">
    <property type="protein sequence ID" value="ASD62064.1"/>
    <property type="molecule type" value="Genomic_DNA"/>
</dbReference>
<reference evidence="2 3" key="1">
    <citation type="submission" date="2017-04" db="EMBL/GenBank/DDBJ databases">
        <title>Whole genome sequence of Bdellovibrio bacteriovorus strain SSB218315.</title>
        <authorList>
            <person name="Oyedara O."/>
            <person name="Rodriguez-Perez M.A."/>
        </authorList>
    </citation>
    <scope>NUCLEOTIDE SEQUENCE [LARGE SCALE GENOMIC DNA]</scope>
    <source>
        <strain evidence="2 3">SSB218315</strain>
    </source>
</reference>